<dbReference type="Pfam" id="PF03732">
    <property type="entry name" value="Retrotrans_gag"/>
    <property type="match status" value="1"/>
</dbReference>
<keyword evidence="4" id="KW-0540">Nuclease</keyword>
<evidence type="ECO:0000313" key="11">
    <source>
        <dbReference type="Proteomes" id="UP000325315"/>
    </source>
</evidence>
<dbReference type="InterPro" id="IPR043502">
    <property type="entry name" value="DNA/RNA_pol_sf"/>
</dbReference>
<reference evidence="11" key="1">
    <citation type="journal article" date="2019" name="Plant Biotechnol. J.">
        <title>Genome sequencing of the Australian wild diploid species Gossypium australe highlights disease resistance and delayed gland morphogenesis.</title>
        <authorList>
            <person name="Cai Y."/>
            <person name="Cai X."/>
            <person name="Wang Q."/>
            <person name="Wang P."/>
            <person name="Zhang Y."/>
            <person name="Cai C."/>
            <person name="Xu Y."/>
            <person name="Wang K."/>
            <person name="Zhou Z."/>
            <person name="Wang C."/>
            <person name="Geng S."/>
            <person name="Li B."/>
            <person name="Dong Q."/>
            <person name="Hou Y."/>
            <person name="Wang H."/>
            <person name="Ai P."/>
            <person name="Liu Z."/>
            <person name="Yi F."/>
            <person name="Sun M."/>
            <person name="An G."/>
            <person name="Cheng J."/>
            <person name="Zhang Y."/>
            <person name="Shi Q."/>
            <person name="Xie Y."/>
            <person name="Shi X."/>
            <person name="Chang Y."/>
            <person name="Huang F."/>
            <person name="Chen Y."/>
            <person name="Hong S."/>
            <person name="Mi L."/>
            <person name="Sun Q."/>
            <person name="Zhang L."/>
            <person name="Zhou B."/>
            <person name="Peng R."/>
            <person name="Zhang X."/>
            <person name="Liu F."/>
        </authorList>
    </citation>
    <scope>NUCLEOTIDE SEQUENCE [LARGE SCALE GENOMIC DNA]</scope>
    <source>
        <strain evidence="11">cv. PA1801</strain>
    </source>
</reference>
<keyword evidence="2" id="KW-0808">Transferase</keyword>
<evidence type="ECO:0000256" key="2">
    <source>
        <dbReference type="ARBA" id="ARBA00022679"/>
    </source>
</evidence>
<feature type="region of interest" description="Disordered" evidence="8">
    <location>
        <begin position="219"/>
        <end position="294"/>
    </location>
</feature>
<dbReference type="InterPro" id="IPR043128">
    <property type="entry name" value="Rev_trsase/Diguanyl_cyclase"/>
</dbReference>
<dbReference type="FunFam" id="3.10.20.370:FF:000001">
    <property type="entry name" value="Retrovirus-related Pol polyprotein from transposon 17.6-like protein"/>
    <property type="match status" value="1"/>
</dbReference>
<dbReference type="InterPro" id="IPR021109">
    <property type="entry name" value="Peptidase_aspartic_dom_sf"/>
</dbReference>
<organism evidence="10 11">
    <name type="scientific">Gossypium australe</name>
    <dbReference type="NCBI Taxonomy" id="47621"/>
    <lineage>
        <taxon>Eukaryota</taxon>
        <taxon>Viridiplantae</taxon>
        <taxon>Streptophyta</taxon>
        <taxon>Embryophyta</taxon>
        <taxon>Tracheophyta</taxon>
        <taxon>Spermatophyta</taxon>
        <taxon>Magnoliopsida</taxon>
        <taxon>eudicotyledons</taxon>
        <taxon>Gunneridae</taxon>
        <taxon>Pentapetalae</taxon>
        <taxon>rosids</taxon>
        <taxon>malvids</taxon>
        <taxon>Malvales</taxon>
        <taxon>Malvaceae</taxon>
        <taxon>Malvoideae</taxon>
        <taxon>Gossypium</taxon>
    </lineage>
</organism>
<accession>A0A5B6UG37</accession>
<evidence type="ECO:0000256" key="3">
    <source>
        <dbReference type="ARBA" id="ARBA00022695"/>
    </source>
</evidence>
<keyword evidence="7" id="KW-0695">RNA-directed DNA polymerase</keyword>
<dbReference type="InterPro" id="IPR041373">
    <property type="entry name" value="RT_RNaseH"/>
</dbReference>
<dbReference type="PANTHER" id="PTHR37984">
    <property type="entry name" value="PROTEIN CBG26694"/>
    <property type="match status" value="1"/>
</dbReference>
<dbReference type="SUPFAM" id="SSF56672">
    <property type="entry name" value="DNA/RNA polymerases"/>
    <property type="match status" value="1"/>
</dbReference>
<dbReference type="Pfam" id="PF17921">
    <property type="entry name" value="Integrase_H2C2"/>
    <property type="match status" value="1"/>
</dbReference>
<feature type="compositionally biased region" description="Polar residues" evidence="8">
    <location>
        <begin position="263"/>
        <end position="283"/>
    </location>
</feature>
<dbReference type="InterPro" id="IPR005162">
    <property type="entry name" value="Retrotrans_gag_dom"/>
</dbReference>
<dbReference type="CDD" id="cd09274">
    <property type="entry name" value="RNase_HI_RT_Ty3"/>
    <property type="match status" value="1"/>
</dbReference>
<evidence type="ECO:0000256" key="7">
    <source>
        <dbReference type="ARBA" id="ARBA00022918"/>
    </source>
</evidence>
<dbReference type="GO" id="GO:0016787">
    <property type="term" value="F:hydrolase activity"/>
    <property type="evidence" value="ECO:0007669"/>
    <property type="project" value="UniProtKB-KW"/>
</dbReference>
<comment type="caution">
    <text evidence="10">The sequence shown here is derived from an EMBL/GenBank/DDBJ whole genome shotgun (WGS) entry which is preliminary data.</text>
</comment>
<dbReference type="PANTHER" id="PTHR37984:SF5">
    <property type="entry name" value="PROTEIN NYNRIN-LIKE"/>
    <property type="match status" value="1"/>
</dbReference>
<dbReference type="PROSITE" id="PS50878">
    <property type="entry name" value="RT_POL"/>
    <property type="match status" value="1"/>
</dbReference>
<dbReference type="InterPro" id="IPR000477">
    <property type="entry name" value="RT_dom"/>
</dbReference>
<name>A0A5B6UG37_9ROSI</name>
<evidence type="ECO:0000256" key="8">
    <source>
        <dbReference type="SAM" id="MobiDB-lite"/>
    </source>
</evidence>
<sequence>MMNAWYTEFVRVNPNAQPPPPPPIPQPTLVAPQVVEVVRREKPPVDRIWKQGAKEFRASKDDDSERAEFWLENTIRVFDELSCTPEECMKYVVSLLRDSAYHWWNTLMSVVPRERITWEFFQEEFWKKYISQRFIDQKRKEFLELKQGRMTVTEYEHEFVRLNKYTQDCVSTEAIMCKWFKDRLNEDIRLFVGVLELKEFVVLMDRACKAEELVKEKRKAEMESRDSRKRQLNKSFQSLSKKSRDFPTRSASSAGFSIRSKSKQYSGIKAQTTSVASVGNTRPNRPECPQCGRRHPSECRAHERACFNMSMPVESTEFVIKVSNPLGKSVLIDKVCKDFPLMIRGNYFKANLMLLPFDEFNIILGMDWLTTHDVTVNCGKKYIELRCENGDTLHVESDEHDRSSVVISHMSAQKYVRKGYEAYLAFVMNAKETELKIESVPIVCEYPDVFPEDFLGLPPVRKVEFGIELAPGTALISIAPYRMAPTELKELKAQLQELTGKGFARPSYSPWGALVLFVKKKYGSMRLCIDYRHLNKVTMKNKYPLPRIDDLFDQLKGATVFSKIDLRSGYYQLRVKDSDVPKTAFRTRYEHYEFLVMPFGLINALAVFMDLMNRTFRPYLDKFVVVFINDIMIYSRDENEHAKHLRTVLQILRDNQLYAKFSKSEFWLKEIGFLGHIVSGDEIRVNPSKISAIVDWKPSRNVSEIKSFLGLTICQWVFYEATPMTRLLQKEVKFEWTEKCQQSFKKLKALLTNALMLVQPEPGKEFVIYSNASLNGLGCVLMQEGKVIAYASRQLKPHEKNYPTHDLELAAIVFALKIWRHHLYGERCRIFTDHKSLKYLMTQKELNLRQRRWLELIKDYELVINYHPGKANVVIDTLSRKSLFALRALNTRVTLLENGFILAELRARPMFLQEIYEAQKDGNDLQAKRVQCESGVESDFQINSDGCLMFKDSVCVLRNDELIRKILHEAHSGCLSVHPSSTKMYNDLKKWYWWPSMKKDISEFASKCLICQQVKAKHQVPSGLLQPILVPEWKWDRVTMDFVTGLPLTPSKKDAVWVVVDRLTKLTHFIPVHVDYSLDKLADLDCKTTWSAFVDYIG</sequence>
<protein>
    <recommendedName>
        <fullName evidence="1">RNA-directed DNA polymerase</fullName>
        <ecNumber evidence="1">2.7.7.49</ecNumber>
    </recommendedName>
</protein>
<evidence type="ECO:0000256" key="1">
    <source>
        <dbReference type="ARBA" id="ARBA00012493"/>
    </source>
</evidence>
<dbReference type="Gene3D" id="1.10.340.70">
    <property type="match status" value="1"/>
</dbReference>
<dbReference type="CDD" id="cd00303">
    <property type="entry name" value="retropepsin_like"/>
    <property type="match status" value="1"/>
</dbReference>
<dbReference type="SUPFAM" id="SSF53098">
    <property type="entry name" value="Ribonuclease H-like"/>
    <property type="match status" value="1"/>
</dbReference>
<dbReference type="EC" id="2.7.7.49" evidence="1"/>
<dbReference type="OrthoDB" id="1000020at2759"/>
<dbReference type="InterPro" id="IPR012337">
    <property type="entry name" value="RNaseH-like_sf"/>
</dbReference>
<feature type="domain" description="Reverse transcriptase" evidence="9">
    <location>
        <begin position="499"/>
        <end position="678"/>
    </location>
</feature>
<evidence type="ECO:0000256" key="5">
    <source>
        <dbReference type="ARBA" id="ARBA00022759"/>
    </source>
</evidence>
<evidence type="ECO:0000313" key="10">
    <source>
        <dbReference type="EMBL" id="KAA3456981.1"/>
    </source>
</evidence>
<keyword evidence="11" id="KW-1185">Reference proteome</keyword>
<gene>
    <name evidence="10" type="ORF">EPI10_003716</name>
</gene>
<dbReference type="GO" id="GO:0004519">
    <property type="term" value="F:endonuclease activity"/>
    <property type="evidence" value="ECO:0007669"/>
    <property type="project" value="UniProtKB-KW"/>
</dbReference>
<evidence type="ECO:0000256" key="4">
    <source>
        <dbReference type="ARBA" id="ARBA00022722"/>
    </source>
</evidence>
<dbReference type="Gene3D" id="3.10.20.370">
    <property type="match status" value="1"/>
</dbReference>
<dbReference type="CDD" id="cd01647">
    <property type="entry name" value="RT_LTR"/>
    <property type="match status" value="1"/>
</dbReference>
<dbReference type="Pfam" id="PF00078">
    <property type="entry name" value="RVT_1"/>
    <property type="match status" value="1"/>
</dbReference>
<keyword evidence="6" id="KW-0378">Hydrolase</keyword>
<evidence type="ECO:0000259" key="9">
    <source>
        <dbReference type="PROSITE" id="PS50878"/>
    </source>
</evidence>
<dbReference type="Proteomes" id="UP000325315">
    <property type="component" value="Unassembled WGS sequence"/>
</dbReference>
<dbReference type="Pfam" id="PF17917">
    <property type="entry name" value="RT_RNaseH"/>
    <property type="match status" value="1"/>
</dbReference>
<evidence type="ECO:0000256" key="6">
    <source>
        <dbReference type="ARBA" id="ARBA00022801"/>
    </source>
</evidence>
<dbReference type="InterPro" id="IPR041588">
    <property type="entry name" value="Integrase_H2C2"/>
</dbReference>
<keyword evidence="3" id="KW-0548">Nucleotidyltransferase</keyword>
<dbReference type="Gene3D" id="3.30.70.270">
    <property type="match status" value="2"/>
</dbReference>
<dbReference type="Gene3D" id="3.10.10.10">
    <property type="entry name" value="HIV Type 1 Reverse Transcriptase, subunit A, domain 1"/>
    <property type="match status" value="1"/>
</dbReference>
<dbReference type="InterPro" id="IPR050951">
    <property type="entry name" value="Retrovirus_Pol_polyprotein"/>
</dbReference>
<proteinExistence type="predicted"/>
<keyword evidence="5" id="KW-0255">Endonuclease</keyword>
<dbReference type="Gene3D" id="2.40.70.10">
    <property type="entry name" value="Acid Proteases"/>
    <property type="match status" value="1"/>
</dbReference>
<dbReference type="Pfam" id="PF08284">
    <property type="entry name" value="RVP_2"/>
    <property type="match status" value="1"/>
</dbReference>
<dbReference type="EMBL" id="SMMG02000011">
    <property type="protein sequence ID" value="KAA3456981.1"/>
    <property type="molecule type" value="Genomic_DNA"/>
</dbReference>
<dbReference type="AlphaFoldDB" id="A0A5B6UG37"/>
<dbReference type="GO" id="GO:0003964">
    <property type="term" value="F:RNA-directed DNA polymerase activity"/>
    <property type="evidence" value="ECO:0007669"/>
    <property type="project" value="UniProtKB-KW"/>
</dbReference>